<sequence>MVGGFAVGGLSLHGAGQCKGEVEGAFALSFVGIHGDGPFDCAGLIPGAGEGGDERFALPLVGLFELQCGALRVEGQRGEVAGDGVEGVIGYDYDSGVVDAEFAAVGIDQGAG</sequence>
<reference evidence="1 2" key="1">
    <citation type="submission" date="2020-05" db="EMBL/GenBank/DDBJ databases">
        <title>Horizontal transmission and recombination maintain forever young bacterial symbiont genomes.</title>
        <authorList>
            <person name="Russell S.L."/>
            <person name="Pepper-Tunick E."/>
            <person name="Svedberg J."/>
            <person name="Byrne A."/>
            <person name="Ruelas Castillo J."/>
            <person name="Vollmers C."/>
            <person name="Beinart R.A."/>
            <person name="Corbett-Detig R."/>
        </authorList>
    </citation>
    <scope>NUCLEOTIDE SEQUENCE [LARGE SCALE GENOMIC DNA]</scope>
    <source>
        <strain evidence="1">Santa_Monica_outfall</strain>
    </source>
</reference>
<evidence type="ECO:0000313" key="2">
    <source>
        <dbReference type="Proteomes" id="UP000509658"/>
    </source>
</evidence>
<name>A0A6N0HTY0_9GAMM</name>
<keyword evidence="2" id="KW-1185">Reference proteome</keyword>
<organism evidence="1 2">
    <name type="scientific">Candidatus Reidiella endopervernicosa</name>
    <dbReference type="NCBI Taxonomy" id="2738883"/>
    <lineage>
        <taxon>Bacteria</taxon>
        <taxon>Pseudomonadati</taxon>
        <taxon>Pseudomonadota</taxon>
        <taxon>Gammaproteobacteria</taxon>
        <taxon>Candidatus Reidiella</taxon>
    </lineage>
</organism>
<gene>
    <name evidence="1" type="ORF">HUE57_05330</name>
</gene>
<accession>A0A6N0HTY0</accession>
<evidence type="ECO:0000313" key="1">
    <source>
        <dbReference type="EMBL" id="QKQ25770.1"/>
    </source>
</evidence>
<proteinExistence type="predicted"/>
<protein>
    <submittedName>
        <fullName evidence="1">Uncharacterized protein</fullName>
    </submittedName>
</protein>
<dbReference type="KEGG" id="rev:HUE57_05330"/>
<dbReference type="Proteomes" id="UP000509658">
    <property type="component" value="Chromosome"/>
</dbReference>
<dbReference type="EMBL" id="CP054491">
    <property type="protein sequence ID" value="QKQ25770.1"/>
    <property type="molecule type" value="Genomic_DNA"/>
</dbReference>
<dbReference type="AlphaFoldDB" id="A0A6N0HTY0"/>